<keyword evidence="2" id="KW-1185">Reference proteome</keyword>
<evidence type="ECO:0000313" key="1">
    <source>
        <dbReference type="EMBL" id="KAJ8622078.1"/>
    </source>
</evidence>
<gene>
    <name evidence="1" type="ORF">MRB53_030607</name>
</gene>
<dbReference type="EMBL" id="CM056818">
    <property type="protein sequence ID" value="KAJ8622078.1"/>
    <property type="molecule type" value="Genomic_DNA"/>
</dbReference>
<name>A0ACC2KMC3_PERAE</name>
<sequence length="211" mass="24079">MHDQRKRASSRISQQHDATTDNISSTHRSDTTPSPICTSALRVLNMDVSSSSSPTLHYPNVDENLTPKLVMHFEDLTKAYEFYNACAKDAGFSVRKDSTRTKDGEVVWKRFCCSKEGKTDEKHWVDNDVVQRRRMETRVNCKAQMQVKRDKLGGYEVSIFVPGHCHPPTTPHKRFILRSHRLGDNVPSQTHDNSVSISEGSDSEMQQMLER</sequence>
<protein>
    <submittedName>
        <fullName evidence="1">Uncharacterized protein</fullName>
    </submittedName>
</protein>
<reference evidence="1 2" key="1">
    <citation type="journal article" date="2022" name="Hortic Res">
        <title>A haplotype resolved chromosomal level avocado genome allows analysis of novel avocado genes.</title>
        <authorList>
            <person name="Nath O."/>
            <person name="Fletcher S.J."/>
            <person name="Hayward A."/>
            <person name="Shaw L.M."/>
            <person name="Masouleh A.K."/>
            <person name="Furtado A."/>
            <person name="Henry R.J."/>
            <person name="Mitter N."/>
        </authorList>
    </citation>
    <scope>NUCLEOTIDE SEQUENCE [LARGE SCALE GENOMIC DNA]</scope>
    <source>
        <strain evidence="2">cv. Hass</strain>
    </source>
</reference>
<proteinExistence type="predicted"/>
<evidence type="ECO:0000313" key="2">
    <source>
        <dbReference type="Proteomes" id="UP001234297"/>
    </source>
</evidence>
<organism evidence="1 2">
    <name type="scientific">Persea americana</name>
    <name type="common">Avocado</name>
    <dbReference type="NCBI Taxonomy" id="3435"/>
    <lineage>
        <taxon>Eukaryota</taxon>
        <taxon>Viridiplantae</taxon>
        <taxon>Streptophyta</taxon>
        <taxon>Embryophyta</taxon>
        <taxon>Tracheophyta</taxon>
        <taxon>Spermatophyta</taxon>
        <taxon>Magnoliopsida</taxon>
        <taxon>Magnoliidae</taxon>
        <taxon>Laurales</taxon>
        <taxon>Lauraceae</taxon>
        <taxon>Persea</taxon>
    </lineage>
</organism>
<accession>A0ACC2KMC3</accession>
<dbReference type="Proteomes" id="UP001234297">
    <property type="component" value="Chromosome 10"/>
</dbReference>
<comment type="caution">
    <text evidence="1">The sequence shown here is derived from an EMBL/GenBank/DDBJ whole genome shotgun (WGS) entry which is preliminary data.</text>
</comment>